<dbReference type="EMBL" id="CP114040">
    <property type="protein sequence ID" value="WAS98023.1"/>
    <property type="molecule type" value="Genomic_DNA"/>
</dbReference>
<accession>A0ABY7HFF8</accession>
<name>A0ABY7HFF8_9BACT</name>
<organism evidence="1 2">
    <name type="scientific">Nannocystis punicea</name>
    <dbReference type="NCBI Taxonomy" id="2995304"/>
    <lineage>
        <taxon>Bacteria</taxon>
        <taxon>Pseudomonadati</taxon>
        <taxon>Myxococcota</taxon>
        <taxon>Polyangia</taxon>
        <taxon>Nannocystales</taxon>
        <taxon>Nannocystaceae</taxon>
        <taxon>Nannocystis</taxon>
    </lineage>
</organism>
<keyword evidence="2" id="KW-1185">Reference proteome</keyword>
<gene>
    <name evidence="1" type="ORF">O0S08_17925</name>
</gene>
<evidence type="ECO:0000313" key="1">
    <source>
        <dbReference type="EMBL" id="WAS98023.1"/>
    </source>
</evidence>
<dbReference type="Proteomes" id="UP001164459">
    <property type="component" value="Chromosome"/>
</dbReference>
<evidence type="ECO:0000313" key="2">
    <source>
        <dbReference type="Proteomes" id="UP001164459"/>
    </source>
</evidence>
<dbReference type="RefSeq" id="WP_269040389.1">
    <property type="nucleotide sequence ID" value="NZ_CP114040.1"/>
</dbReference>
<sequence length="159" mass="17175">MDLRPLAALQIGVTPARLSAVTDHLDDPAESTERRPDEAWLAHQERLARLAYAAQGLGPERGAELLRRVWSAAEYRDVFWQIAKLVVTWGAGSVAFLRTKLAEDPSRTIGVVVQAKSYGAEGLDALLPDLRALASDPDPDLADAAGSACDWLDGTRDAD</sequence>
<reference evidence="1" key="1">
    <citation type="submission" date="2022-11" db="EMBL/GenBank/DDBJ databases">
        <title>Minimal conservation of predation-associated metabolite biosynthetic gene clusters underscores biosynthetic potential of Myxococcota including descriptions for ten novel species: Archangium lansinium sp. nov., Myxococcus landrumus sp. nov., Nannocystis bai.</title>
        <authorList>
            <person name="Ahearne A."/>
            <person name="Stevens C."/>
            <person name="Dowd S."/>
        </authorList>
    </citation>
    <scope>NUCLEOTIDE SEQUENCE</scope>
    <source>
        <strain evidence="1">Fl3</strain>
    </source>
</reference>
<protein>
    <submittedName>
        <fullName evidence="1">Uncharacterized protein</fullName>
    </submittedName>
</protein>
<proteinExistence type="predicted"/>